<name>Q0CC28_ASPTN</name>
<dbReference type="OrthoDB" id="5282002at2759"/>
<accession>Q0CC28</accession>
<protein>
    <submittedName>
        <fullName evidence="1">Uncharacterized protein</fullName>
    </submittedName>
</protein>
<organism evidence="1 2">
    <name type="scientific">Aspergillus terreus (strain NIH 2624 / FGSC A1156)</name>
    <dbReference type="NCBI Taxonomy" id="341663"/>
    <lineage>
        <taxon>Eukaryota</taxon>
        <taxon>Fungi</taxon>
        <taxon>Dikarya</taxon>
        <taxon>Ascomycota</taxon>
        <taxon>Pezizomycotina</taxon>
        <taxon>Eurotiomycetes</taxon>
        <taxon>Eurotiomycetidae</taxon>
        <taxon>Eurotiales</taxon>
        <taxon>Aspergillaceae</taxon>
        <taxon>Aspergillus</taxon>
        <taxon>Aspergillus subgen. Circumdati</taxon>
    </lineage>
</organism>
<dbReference type="EMBL" id="CH476606">
    <property type="protein sequence ID" value="EAU30888.1"/>
    <property type="molecule type" value="Genomic_DNA"/>
</dbReference>
<evidence type="ECO:0000313" key="1">
    <source>
        <dbReference type="EMBL" id="EAU30888.1"/>
    </source>
</evidence>
<evidence type="ECO:0000313" key="2">
    <source>
        <dbReference type="Proteomes" id="UP000007963"/>
    </source>
</evidence>
<dbReference type="VEuPathDB" id="FungiDB:ATEG_08756"/>
<dbReference type="GeneID" id="4323112"/>
<sequence>MDDLLSAFGAHPGMQPPSVNPTVFFIADFVRNTRASLAQIEKAKYEAGDARARQQLNEVMGRNGFANMLISDTTGQLSAMTGGGGPVDFGDDIRTKIQAVVA</sequence>
<dbReference type="OMA" id="PTIFFLY"/>
<dbReference type="eggNOG" id="ENOG502T1Y8">
    <property type="taxonomic scope" value="Eukaryota"/>
</dbReference>
<gene>
    <name evidence="1" type="ORF">ATEG_08756</name>
</gene>
<dbReference type="RefSeq" id="XP_001217342.1">
    <property type="nucleotide sequence ID" value="XM_001217341.1"/>
</dbReference>
<dbReference type="HOGENOM" id="CLU_123978_1_0_1"/>
<dbReference type="AlphaFoldDB" id="Q0CC28"/>
<proteinExistence type="predicted"/>
<dbReference type="Proteomes" id="UP000007963">
    <property type="component" value="Unassembled WGS sequence"/>
</dbReference>
<reference evidence="2" key="1">
    <citation type="submission" date="2005-09" db="EMBL/GenBank/DDBJ databases">
        <title>Annotation of the Aspergillus terreus NIH2624 genome.</title>
        <authorList>
            <person name="Birren B.W."/>
            <person name="Lander E.S."/>
            <person name="Galagan J.E."/>
            <person name="Nusbaum C."/>
            <person name="Devon K."/>
            <person name="Henn M."/>
            <person name="Ma L.-J."/>
            <person name="Jaffe D.B."/>
            <person name="Butler J."/>
            <person name="Alvarez P."/>
            <person name="Gnerre S."/>
            <person name="Grabherr M."/>
            <person name="Kleber M."/>
            <person name="Mauceli E.W."/>
            <person name="Brockman W."/>
            <person name="Rounsley S."/>
            <person name="Young S.K."/>
            <person name="LaButti K."/>
            <person name="Pushparaj V."/>
            <person name="DeCaprio D."/>
            <person name="Crawford M."/>
            <person name="Koehrsen M."/>
            <person name="Engels R."/>
            <person name="Montgomery P."/>
            <person name="Pearson M."/>
            <person name="Howarth C."/>
            <person name="Larson L."/>
            <person name="Luoma S."/>
            <person name="White J."/>
            <person name="Alvarado L."/>
            <person name="Kodira C.D."/>
            <person name="Zeng Q."/>
            <person name="Oleary S."/>
            <person name="Yandava C."/>
            <person name="Denning D.W."/>
            <person name="Nierman W.C."/>
            <person name="Milne T."/>
            <person name="Madden K."/>
        </authorList>
    </citation>
    <scope>NUCLEOTIDE SEQUENCE [LARGE SCALE GENOMIC DNA]</scope>
    <source>
        <strain evidence="2">NIH 2624 / FGSC A1156</strain>
    </source>
</reference>